<protein>
    <recommendedName>
        <fullName evidence="4">Glutathione peroxidase</fullName>
    </recommendedName>
</protein>
<evidence type="ECO:0000256" key="1">
    <source>
        <dbReference type="ARBA" id="ARBA00006926"/>
    </source>
</evidence>
<dbReference type="PROSITE" id="PS51352">
    <property type="entry name" value="THIOREDOXIN_2"/>
    <property type="match status" value="1"/>
</dbReference>
<dbReference type="InterPro" id="IPR013766">
    <property type="entry name" value="Thioredoxin_domain"/>
</dbReference>
<comment type="similarity">
    <text evidence="1 4">Belongs to the glutathione peroxidase family.</text>
</comment>
<proteinExistence type="inferred from homology"/>
<dbReference type="InterPro" id="IPR029760">
    <property type="entry name" value="GPX_CS"/>
</dbReference>
<dbReference type="PROSITE" id="PS00763">
    <property type="entry name" value="GLUTATHIONE_PEROXID_2"/>
    <property type="match status" value="1"/>
</dbReference>
<sequence length="414" mass="45794">MPSPLQGRVFDRFRRFEKLSESLQEQVQSVAKAIAQDKTVFSSQSVSFFSSVVGIRADKLVDIVSKKLENPSAARSDAEQIVDGLVFSGALALADEKNASKLESFFEPGSTVLIPTDNELAGRPAGESVWSVRDGAIQAGVVTRAARLFGAHQAYAVANEKRKGLFVFDHDAALELKETISLQGAFVEFEKSLEHGIKVTNNGDSLTIGAPSKDMQDEWLNSIINAGATYREAFTTSIENVNSIYELKDRDMQGNDVGMDKYKGKVLLIVNVSSKCGLTPTNYPELAALDEKYRDQGLAVLAFPCNQFAGQEPGTHEEIMEFVKRYNCEFPFFEKRDVNGANARPVFAYLKEQLPGSFGNFVKWNFTKFLVDRNGKPYKRYAPKDLPFSFEEDIKTLLAQSSAGEAESQPKSEL</sequence>
<dbReference type="GO" id="GO:0006979">
    <property type="term" value="P:response to oxidative stress"/>
    <property type="evidence" value="ECO:0007669"/>
    <property type="project" value="InterPro"/>
</dbReference>
<dbReference type="FunFam" id="3.40.30.10:FF:000025">
    <property type="entry name" value="Glutathione peroxidase"/>
    <property type="match status" value="1"/>
</dbReference>
<dbReference type="PANTHER" id="PTHR11592:SF78">
    <property type="entry name" value="GLUTATHIONE PEROXIDASE"/>
    <property type="match status" value="1"/>
</dbReference>
<dbReference type="Proteomes" id="UP001209570">
    <property type="component" value="Unassembled WGS sequence"/>
</dbReference>
<gene>
    <name evidence="6" type="ORF">P43SY_000833</name>
</gene>
<evidence type="ECO:0000313" key="7">
    <source>
        <dbReference type="Proteomes" id="UP001209570"/>
    </source>
</evidence>
<reference evidence="6" key="1">
    <citation type="submission" date="2021-12" db="EMBL/GenBank/DDBJ databases">
        <title>Prjna785345.</title>
        <authorList>
            <person name="Rujirawat T."/>
            <person name="Krajaejun T."/>
        </authorList>
    </citation>
    <scope>NUCLEOTIDE SEQUENCE</scope>
    <source>
        <strain evidence="6">Pi057C3</strain>
    </source>
</reference>
<dbReference type="PRINTS" id="PR01011">
    <property type="entry name" value="GLUTPROXDASE"/>
</dbReference>
<accession>A0AAD5LEM9</accession>
<dbReference type="SUPFAM" id="SSF52833">
    <property type="entry name" value="Thioredoxin-like"/>
    <property type="match status" value="1"/>
</dbReference>
<keyword evidence="7" id="KW-1185">Reference proteome</keyword>
<dbReference type="PROSITE" id="PS00460">
    <property type="entry name" value="GLUTATHIONE_PEROXID_1"/>
    <property type="match status" value="1"/>
</dbReference>
<evidence type="ECO:0000256" key="4">
    <source>
        <dbReference type="RuleBase" id="RU000499"/>
    </source>
</evidence>
<dbReference type="Pfam" id="PF00255">
    <property type="entry name" value="GSHPx"/>
    <property type="match status" value="1"/>
</dbReference>
<feature type="domain" description="Thioredoxin" evidence="5">
    <location>
        <begin position="206"/>
        <end position="403"/>
    </location>
</feature>
<dbReference type="EMBL" id="JAKCXM010000221">
    <property type="protein sequence ID" value="KAJ0398311.1"/>
    <property type="molecule type" value="Genomic_DNA"/>
</dbReference>
<organism evidence="6 7">
    <name type="scientific">Pythium insidiosum</name>
    <name type="common">Pythiosis disease agent</name>
    <dbReference type="NCBI Taxonomy" id="114742"/>
    <lineage>
        <taxon>Eukaryota</taxon>
        <taxon>Sar</taxon>
        <taxon>Stramenopiles</taxon>
        <taxon>Oomycota</taxon>
        <taxon>Peronosporomycetes</taxon>
        <taxon>Pythiales</taxon>
        <taxon>Pythiaceae</taxon>
        <taxon>Pythium</taxon>
    </lineage>
</organism>
<evidence type="ECO:0000259" key="5">
    <source>
        <dbReference type="PROSITE" id="PS51352"/>
    </source>
</evidence>
<dbReference type="AlphaFoldDB" id="A0AAD5LEM9"/>
<dbReference type="SUPFAM" id="SSF50729">
    <property type="entry name" value="PH domain-like"/>
    <property type="match status" value="1"/>
</dbReference>
<keyword evidence="3 4" id="KW-0560">Oxidoreductase</keyword>
<keyword evidence="2 4" id="KW-0575">Peroxidase</keyword>
<dbReference type="InterPro" id="IPR036249">
    <property type="entry name" value="Thioredoxin-like_sf"/>
</dbReference>
<dbReference type="InterPro" id="IPR029759">
    <property type="entry name" value="GPX_AS"/>
</dbReference>
<dbReference type="PANTHER" id="PTHR11592">
    <property type="entry name" value="GLUTATHIONE PEROXIDASE"/>
    <property type="match status" value="1"/>
</dbReference>
<dbReference type="InterPro" id="IPR000889">
    <property type="entry name" value="Glutathione_peroxidase"/>
</dbReference>
<evidence type="ECO:0000313" key="6">
    <source>
        <dbReference type="EMBL" id="KAJ0398311.1"/>
    </source>
</evidence>
<evidence type="ECO:0000256" key="2">
    <source>
        <dbReference type="ARBA" id="ARBA00022559"/>
    </source>
</evidence>
<dbReference type="PROSITE" id="PS51355">
    <property type="entry name" value="GLUTATHIONE_PEROXID_3"/>
    <property type="match status" value="1"/>
</dbReference>
<dbReference type="CDD" id="cd00340">
    <property type="entry name" value="GSH_Peroxidase"/>
    <property type="match status" value="1"/>
</dbReference>
<evidence type="ECO:0000256" key="3">
    <source>
        <dbReference type="ARBA" id="ARBA00023002"/>
    </source>
</evidence>
<dbReference type="Gene3D" id="3.40.30.10">
    <property type="entry name" value="Glutaredoxin"/>
    <property type="match status" value="1"/>
</dbReference>
<name>A0AAD5LEM9_PYTIN</name>
<comment type="caution">
    <text evidence="6">The sequence shown here is derived from an EMBL/GenBank/DDBJ whole genome shotgun (WGS) entry which is preliminary data.</text>
</comment>
<dbReference type="GO" id="GO:0004601">
    <property type="term" value="F:peroxidase activity"/>
    <property type="evidence" value="ECO:0007669"/>
    <property type="project" value="UniProtKB-KW"/>
</dbReference>